<dbReference type="SUPFAM" id="SSF161098">
    <property type="entry name" value="MetI-like"/>
    <property type="match status" value="1"/>
</dbReference>
<feature type="domain" description="ABC transmembrane type-1" evidence="8">
    <location>
        <begin position="75"/>
        <end position="266"/>
    </location>
</feature>
<evidence type="ECO:0000256" key="4">
    <source>
        <dbReference type="ARBA" id="ARBA00022692"/>
    </source>
</evidence>
<dbReference type="InterPro" id="IPR000515">
    <property type="entry name" value="MetI-like"/>
</dbReference>
<dbReference type="CDD" id="cd06261">
    <property type="entry name" value="TM_PBP2"/>
    <property type="match status" value="1"/>
</dbReference>
<dbReference type="GeneID" id="86061304"/>
<dbReference type="InterPro" id="IPR035906">
    <property type="entry name" value="MetI-like_sf"/>
</dbReference>
<dbReference type="PANTHER" id="PTHR43744:SF12">
    <property type="entry name" value="ABC TRANSPORTER PERMEASE PROTEIN MG189-RELATED"/>
    <property type="match status" value="1"/>
</dbReference>
<dbReference type="Gene3D" id="1.10.3720.10">
    <property type="entry name" value="MetI-like"/>
    <property type="match status" value="1"/>
</dbReference>
<accession>A0A2V3Y748</accession>
<dbReference type="Pfam" id="PF00528">
    <property type="entry name" value="BPD_transp_1"/>
    <property type="match status" value="1"/>
</dbReference>
<evidence type="ECO:0000259" key="8">
    <source>
        <dbReference type="PROSITE" id="PS50928"/>
    </source>
</evidence>
<evidence type="ECO:0000256" key="5">
    <source>
        <dbReference type="ARBA" id="ARBA00022989"/>
    </source>
</evidence>
<evidence type="ECO:0000313" key="10">
    <source>
        <dbReference type="Proteomes" id="UP000248057"/>
    </source>
</evidence>
<name>A0A2V3Y748_9FIRM</name>
<keyword evidence="10" id="KW-1185">Reference proteome</keyword>
<keyword evidence="3" id="KW-1003">Cell membrane</keyword>
<reference evidence="9 10" key="1">
    <citation type="submission" date="2018-05" db="EMBL/GenBank/DDBJ databases">
        <title>Genomic Encyclopedia of Type Strains, Phase IV (KMG-IV): sequencing the most valuable type-strain genomes for metagenomic binning, comparative biology and taxonomic classification.</title>
        <authorList>
            <person name="Goeker M."/>
        </authorList>
    </citation>
    <scope>NUCLEOTIDE SEQUENCE [LARGE SCALE GENOMIC DNA]</scope>
    <source>
        <strain evidence="9 10">DSM 24995</strain>
    </source>
</reference>
<sequence length="281" mass="31543">MNQTDKRTFSWKKTLLWVVLILVAVVQIFPLIWLADFSLASSNEMFTSGLLVIPKKIQWGNYVKAFIDGHFLLYLKNSILINGLAVILVLLVSIMAGFACRRMNWKLRGLVKTLLLMGMMIPIHATLLPNYKIFNQLGLTDTIWALLIPYVAFSLPQGLFLMSSFMESIPVELEEAAVMDGCGIYRIVFRIITPMMKSSIATVSIMTFLNNWNEFMMASTYLSSPKWKTLPFSVLEFTGQYSSNYAVQFAVMALTAAPAVIVYILLNKHITKGVAMGAVKG</sequence>
<evidence type="ECO:0000256" key="2">
    <source>
        <dbReference type="ARBA" id="ARBA00022448"/>
    </source>
</evidence>
<feature type="transmembrane region" description="Helical" evidence="7">
    <location>
        <begin position="245"/>
        <end position="266"/>
    </location>
</feature>
<evidence type="ECO:0000256" key="1">
    <source>
        <dbReference type="ARBA" id="ARBA00004651"/>
    </source>
</evidence>
<keyword evidence="5 7" id="KW-1133">Transmembrane helix</keyword>
<dbReference type="PANTHER" id="PTHR43744">
    <property type="entry name" value="ABC TRANSPORTER PERMEASE PROTEIN MG189-RELATED-RELATED"/>
    <property type="match status" value="1"/>
</dbReference>
<feature type="transmembrane region" description="Helical" evidence="7">
    <location>
        <begin position="187"/>
        <end position="209"/>
    </location>
</feature>
<evidence type="ECO:0000256" key="6">
    <source>
        <dbReference type="ARBA" id="ARBA00023136"/>
    </source>
</evidence>
<dbReference type="EMBL" id="QJKD01000004">
    <property type="protein sequence ID" value="PXX54461.1"/>
    <property type="molecule type" value="Genomic_DNA"/>
</dbReference>
<keyword evidence="2 7" id="KW-0813">Transport</keyword>
<comment type="similarity">
    <text evidence="7">Belongs to the binding-protein-dependent transport system permease family.</text>
</comment>
<gene>
    <name evidence="9" type="ORF">DFR60_104287</name>
</gene>
<dbReference type="Proteomes" id="UP000248057">
    <property type="component" value="Unassembled WGS sequence"/>
</dbReference>
<proteinExistence type="inferred from homology"/>
<keyword evidence="4 7" id="KW-0812">Transmembrane</keyword>
<organism evidence="9 10">
    <name type="scientific">Hungatella effluvii</name>
    <dbReference type="NCBI Taxonomy" id="1096246"/>
    <lineage>
        <taxon>Bacteria</taxon>
        <taxon>Bacillati</taxon>
        <taxon>Bacillota</taxon>
        <taxon>Clostridia</taxon>
        <taxon>Lachnospirales</taxon>
        <taxon>Lachnospiraceae</taxon>
        <taxon>Hungatella</taxon>
    </lineage>
</organism>
<dbReference type="PROSITE" id="PS50928">
    <property type="entry name" value="ABC_TM1"/>
    <property type="match status" value="1"/>
</dbReference>
<feature type="transmembrane region" description="Helical" evidence="7">
    <location>
        <begin position="143"/>
        <end position="166"/>
    </location>
</feature>
<dbReference type="GO" id="GO:0005886">
    <property type="term" value="C:plasma membrane"/>
    <property type="evidence" value="ECO:0007669"/>
    <property type="project" value="UniProtKB-SubCell"/>
</dbReference>
<feature type="transmembrane region" description="Helical" evidence="7">
    <location>
        <begin position="15"/>
        <end position="35"/>
    </location>
</feature>
<evidence type="ECO:0000256" key="7">
    <source>
        <dbReference type="RuleBase" id="RU363032"/>
    </source>
</evidence>
<keyword evidence="6 7" id="KW-0472">Membrane</keyword>
<comment type="caution">
    <text evidence="9">The sequence shown here is derived from an EMBL/GenBank/DDBJ whole genome shotgun (WGS) entry which is preliminary data.</text>
</comment>
<dbReference type="AlphaFoldDB" id="A0A2V3Y748"/>
<evidence type="ECO:0000256" key="3">
    <source>
        <dbReference type="ARBA" id="ARBA00022475"/>
    </source>
</evidence>
<evidence type="ECO:0000313" key="9">
    <source>
        <dbReference type="EMBL" id="PXX54461.1"/>
    </source>
</evidence>
<comment type="subcellular location">
    <subcellularLocation>
        <location evidence="1 7">Cell membrane</location>
        <topology evidence="1 7">Multi-pass membrane protein</topology>
    </subcellularLocation>
</comment>
<feature type="transmembrane region" description="Helical" evidence="7">
    <location>
        <begin position="79"/>
        <end position="98"/>
    </location>
</feature>
<dbReference type="RefSeq" id="WP_110322771.1">
    <property type="nucleotide sequence ID" value="NZ_QJKD01000004.1"/>
</dbReference>
<feature type="transmembrane region" description="Helical" evidence="7">
    <location>
        <begin position="110"/>
        <end position="131"/>
    </location>
</feature>
<protein>
    <submittedName>
        <fullName evidence="9">Carbohydrate ABC transporter membrane protein 2 (CUT1 family)</fullName>
    </submittedName>
</protein>
<dbReference type="GO" id="GO:0055085">
    <property type="term" value="P:transmembrane transport"/>
    <property type="evidence" value="ECO:0007669"/>
    <property type="project" value="InterPro"/>
</dbReference>